<dbReference type="Proteomes" id="UP001600109">
    <property type="component" value="Unassembled WGS sequence"/>
</dbReference>
<comment type="caution">
    <text evidence="1">The sequence shown here is derived from an EMBL/GenBank/DDBJ whole genome shotgun (WGS) entry which is preliminary data.</text>
</comment>
<sequence>MKLAIMQPYLFPYFGYYQLINAVDKFVVYDDVNFIKQGWINRNNILVNGNSYLFTVPLNNQSSFNKINVTTVNEKIYFSWTNKFLKTIEQNYNKAPFYDEVFPLLKKVFQIDENHISSIAVKSLKLISDYIGIDTIFEDSSEKYKNQYLSSQERVLDICIKEQTNHYINPIGGLDLYSKQDFSEKGILLNFIKSKKVEYIQFNDKFVPNLSIIDMLMFNDISSIKIFINEYELI</sequence>
<evidence type="ECO:0000313" key="2">
    <source>
        <dbReference type="Proteomes" id="UP001600109"/>
    </source>
</evidence>
<dbReference type="Pfam" id="PF08889">
    <property type="entry name" value="WbqC"/>
    <property type="match status" value="1"/>
</dbReference>
<dbReference type="RefSeq" id="WP_379853650.1">
    <property type="nucleotide sequence ID" value="NZ_JBHZPZ010000002.1"/>
</dbReference>
<dbReference type="InterPro" id="IPR014985">
    <property type="entry name" value="WbqC"/>
</dbReference>
<proteinExistence type="predicted"/>
<dbReference type="EMBL" id="JBHZPZ010000002">
    <property type="protein sequence ID" value="MFE3867007.1"/>
    <property type="molecule type" value="Genomic_DNA"/>
</dbReference>
<accession>A0ABW6HSN2</accession>
<organism evidence="1 2">
    <name type="scientific">Flavobacterium xylosi</name>
    <dbReference type="NCBI Taxonomy" id="3230415"/>
    <lineage>
        <taxon>Bacteria</taxon>
        <taxon>Pseudomonadati</taxon>
        <taxon>Bacteroidota</taxon>
        <taxon>Flavobacteriia</taxon>
        <taxon>Flavobacteriales</taxon>
        <taxon>Flavobacteriaceae</taxon>
        <taxon>Flavobacterium</taxon>
    </lineage>
</organism>
<evidence type="ECO:0000313" key="1">
    <source>
        <dbReference type="EMBL" id="MFE3867007.1"/>
    </source>
</evidence>
<gene>
    <name evidence="1" type="ORF">ACFX5E_02845</name>
</gene>
<protein>
    <submittedName>
        <fullName evidence="1">WbqC family protein</fullName>
    </submittedName>
</protein>
<name>A0ABW6HSN2_9FLAO</name>
<keyword evidence="2" id="KW-1185">Reference proteome</keyword>
<reference evidence="1 2" key="1">
    <citation type="submission" date="2024-06" db="EMBL/GenBank/DDBJ databases">
        <title>Flavobacterium spp. isolated from glacier.</title>
        <authorList>
            <person name="Han D."/>
        </authorList>
    </citation>
    <scope>NUCLEOTIDE SEQUENCE [LARGE SCALE GENOMIC DNA]</scope>
    <source>
        <strain evidence="1 2">LS2P90</strain>
    </source>
</reference>